<dbReference type="GeneID" id="74301982"/>
<organism evidence="3 4">
    <name type="scientific">Mycolicibacterium phlei DSM 43239 = CCUG 21000</name>
    <dbReference type="NCBI Taxonomy" id="1226750"/>
    <lineage>
        <taxon>Bacteria</taxon>
        <taxon>Bacillati</taxon>
        <taxon>Actinomycetota</taxon>
        <taxon>Actinomycetes</taxon>
        <taxon>Mycobacteriales</taxon>
        <taxon>Mycobacteriaceae</taxon>
        <taxon>Mycolicibacterium</taxon>
    </lineage>
</organism>
<dbReference type="PIRSF" id="PIRSF029171">
    <property type="entry name" value="Esterase_LipA"/>
    <property type="match status" value="1"/>
</dbReference>
<feature type="compositionally biased region" description="Low complexity" evidence="1">
    <location>
        <begin position="414"/>
        <end position="424"/>
    </location>
</feature>
<evidence type="ECO:0000313" key="3">
    <source>
        <dbReference type="EMBL" id="KAB7756541.1"/>
    </source>
</evidence>
<dbReference type="Pfam" id="PF03583">
    <property type="entry name" value="LIP"/>
    <property type="match status" value="1"/>
</dbReference>
<evidence type="ECO:0000256" key="2">
    <source>
        <dbReference type="SAM" id="SignalP"/>
    </source>
</evidence>
<reference evidence="3 4" key="1">
    <citation type="submission" date="2012-10" db="EMBL/GenBank/DDBJ databases">
        <title>The draft sequence of the Mycobacterium pheli genome.</title>
        <authorList>
            <person name="Pettersson B.M.F."/>
            <person name="Das S."/>
            <person name="Dasgupta S."/>
            <person name="Bhattacharya A."/>
            <person name="Kirsebom L.A."/>
        </authorList>
    </citation>
    <scope>NUCLEOTIDE SEQUENCE [LARGE SCALE GENOMIC DNA]</scope>
    <source>
        <strain evidence="3 4">CCUG 21000</strain>
    </source>
</reference>
<evidence type="ECO:0000256" key="1">
    <source>
        <dbReference type="SAM" id="MobiDB-lite"/>
    </source>
</evidence>
<dbReference type="PANTHER" id="PTHR34853">
    <property type="match status" value="1"/>
</dbReference>
<dbReference type="GO" id="GO:0004806">
    <property type="term" value="F:triacylglycerol lipase activity"/>
    <property type="evidence" value="ECO:0007669"/>
    <property type="project" value="InterPro"/>
</dbReference>
<accession>A0A5N5V3N5</accession>
<dbReference type="PANTHER" id="PTHR34853:SF1">
    <property type="entry name" value="LIPASE 5"/>
    <property type="match status" value="1"/>
</dbReference>
<evidence type="ECO:0008006" key="5">
    <source>
        <dbReference type="Google" id="ProtNLM"/>
    </source>
</evidence>
<dbReference type="Gene3D" id="3.40.50.1820">
    <property type="entry name" value="alpha/beta hydrolase"/>
    <property type="match status" value="2"/>
</dbReference>
<dbReference type="Proteomes" id="UP000325690">
    <property type="component" value="Unassembled WGS sequence"/>
</dbReference>
<keyword evidence="4" id="KW-1185">Reference proteome</keyword>
<dbReference type="InterPro" id="IPR005152">
    <property type="entry name" value="Lipase_secreted"/>
</dbReference>
<feature type="region of interest" description="Disordered" evidence="1">
    <location>
        <begin position="414"/>
        <end position="462"/>
    </location>
</feature>
<dbReference type="SUPFAM" id="SSF53474">
    <property type="entry name" value="alpha/beta-Hydrolases"/>
    <property type="match status" value="1"/>
</dbReference>
<dbReference type="EMBL" id="ANBP01000012">
    <property type="protein sequence ID" value="KAB7756541.1"/>
    <property type="molecule type" value="Genomic_DNA"/>
</dbReference>
<dbReference type="InterPro" id="IPR029058">
    <property type="entry name" value="AB_hydrolase_fold"/>
</dbReference>
<feature type="signal peptide" evidence="2">
    <location>
        <begin position="1"/>
        <end position="20"/>
    </location>
</feature>
<feature type="compositionally biased region" description="Polar residues" evidence="1">
    <location>
        <begin position="447"/>
        <end position="456"/>
    </location>
</feature>
<sequence>MTRPLRALAGGLLAGCLLLAGCQQQTAPAPPSEDAAAGMDLRPDTAGAGQEPGALVAARTLPSIDLRLKSVTSLAARMEYTSTSGISGDRTRVSGTVFVPNRPAPPGGWPVIVYGHPTTGIDADCAPSKSPTLLGAAPTVETLVAAGYVVTVPDYQGLGVDDGGHPYLEPATAGYNVIDAVRATRRLVPEVSDRWAAVGVSQGGQAVWAANELAGEYGAGLALLGTVSLSPPTDLTGLAVDAGAGTLTRQQQGALQLLLNALHRERPQFNLDDYRRGVVADEWEVLSSCDRADIAARIAALDRITPDDLRPANPEALAALEDYLRERSLPSRPTIAPMMVVFGGKDELLPESWTRRALAAACAMGDVIDIQFQPEKGHHDIDVSMAYPWLTGRFDGAPAPDTCTEFTAPAAAGAEYTAPAADAGESADVGEPAGTDTGSDSTEPEPTEQQSSVSDDTTGDGE</sequence>
<evidence type="ECO:0000313" key="4">
    <source>
        <dbReference type="Proteomes" id="UP000325690"/>
    </source>
</evidence>
<dbReference type="AlphaFoldDB" id="A0A5N5V3N5"/>
<dbReference type="RefSeq" id="WP_003886364.1">
    <property type="nucleotide sequence ID" value="NZ_ANBO01000023.1"/>
</dbReference>
<feature type="chain" id="PRO_5038509711" description="Lipase" evidence="2">
    <location>
        <begin position="21"/>
        <end position="462"/>
    </location>
</feature>
<dbReference type="PROSITE" id="PS51257">
    <property type="entry name" value="PROKAR_LIPOPROTEIN"/>
    <property type="match status" value="1"/>
</dbReference>
<proteinExistence type="predicted"/>
<gene>
    <name evidence="3" type="ORF">MPHL21000_10705</name>
</gene>
<feature type="region of interest" description="Disordered" evidence="1">
    <location>
        <begin position="25"/>
        <end position="50"/>
    </location>
</feature>
<protein>
    <recommendedName>
        <fullName evidence="5">Lipase</fullName>
    </recommendedName>
</protein>
<name>A0A5N5V3N5_MYCPH</name>
<comment type="caution">
    <text evidence="3">The sequence shown here is derived from an EMBL/GenBank/DDBJ whole genome shotgun (WGS) entry which is preliminary data.</text>
</comment>
<keyword evidence="2" id="KW-0732">Signal</keyword>
<dbReference type="GO" id="GO:0016042">
    <property type="term" value="P:lipid catabolic process"/>
    <property type="evidence" value="ECO:0007669"/>
    <property type="project" value="InterPro"/>
</dbReference>